<dbReference type="PROSITE" id="PS51192">
    <property type="entry name" value="HELICASE_ATP_BIND_1"/>
    <property type="match status" value="1"/>
</dbReference>
<evidence type="ECO:0000256" key="9">
    <source>
        <dbReference type="RuleBase" id="RU364106"/>
    </source>
</evidence>
<feature type="short sequence motif" description="DEAH box" evidence="8">
    <location>
        <begin position="470"/>
        <end position="473"/>
    </location>
</feature>
<keyword evidence="6 8" id="KW-0067">ATP-binding</keyword>
<dbReference type="InterPro" id="IPR013520">
    <property type="entry name" value="Ribonucl_H"/>
</dbReference>
<comment type="caution">
    <text evidence="12">The sequence shown here is derived from an EMBL/GenBank/DDBJ whole genome shotgun (WGS) entry which is preliminary data.</text>
</comment>
<dbReference type="InterPro" id="IPR006310">
    <property type="entry name" value="DinG"/>
</dbReference>
<evidence type="ECO:0000256" key="3">
    <source>
        <dbReference type="ARBA" id="ARBA00022741"/>
    </source>
</evidence>
<dbReference type="Pfam" id="PF00929">
    <property type="entry name" value="RNase_T"/>
    <property type="match status" value="1"/>
</dbReference>
<evidence type="ECO:0000259" key="11">
    <source>
        <dbReference type="PROSITE" id="PS51193"/>
    </source>
</evidence>
<dbReference type="InterPro" id="IPR027417">
    <property type="entry name" value="P-loop_NTPase"/>
</dbReference>
<reference evidence="12 13" key="1">
    <citation type="submission" date="2022-11" db="EMBL/GenBank/DDBJ databases">
        <title>Study of microbial diversity in lake waters.</title>
        <authorList>
            <person name="Zhang J."/>
        </authorList>
    </citation>
    <scope>NUCLEOTIDE SEQUENCE [LARGE SCALE GENOMIC DNA]</scope>
    <source>
        <strain evidence="12 13">DT12</strain>
    </source>
</reference>
<dbReference type="SMART" id="SM00491">
    <property type="entry name" value="HELICc2"/>
    <property type="match status" value="1"/>
</dbReference>
<dbReference type="InterPro" id="IPR014001">
    <property type="entry name" value="Helicase_ATP-bd"/>
</dbReference>
<dbReference type="InterPro" id="IPR011545">
    <property type="entry name" value="DEAD/DEAH_box_helicase_dom"/>
</dbReference>
<proteinExistence type="inferred from homology"/>
<dbReference type="SUPFAM" id="SSF52540">
    <property type="entry name" value="P-loop containing nucleoside triphosphate hydrolases"/>
    <property type="match status" value="2"/>
</dbReference>
<dbReference type="InterPro" id="IPR014013">
    <property type="entry name" value="Helic_SF1/SF2_ATP-bd_DinG/Rad3"/>
</dbReference>
<dbReference type="SUPFAM" id="SSF53098">
    <property type="entry name" value="Ribonuclease H-like"/>
    <property type="match status" value="1"/>
</dbReference>
<dbReference type="Pfam" id="PF13307">
    <property type="entry name" value="Helicase_C_2"/>
    <property type="match status" value="1"/>
</dbReference>
<dbReference type="InterPro" id="IPR045028">
    <property type="entry name" value="DinG/Rad3-like"/>
</dbReference>
<accession>A0ABT3WVJ3</accession>
<dbReference type="Proteomes" id="UP001208017">
    <property type="component" value="Unassembled WGS sequence"/>
</dbReference>
<dbReference type="NCBIfam" id="TIGR00573">
    <property type="entry name" value="dnaq"/>
    <property type="match status" value="1"/>
</dbReference>
<comment type="similarity">
    <text evidence="8 9">Belongs to the helicase family. DinG subfamily. Type 2 sub-subfamily.</text>
</comment>
<dbReference type="SMART" id="SM00487">
    <property type="entry name" value="DEXDc"/>
    <property type="match status" value="1"/>
</dbReference>
<gene>
    <name evidence="8 9 12" type="primary">dinG</name>
    <name evidence="12" type="ORF">OS242_01765</name>
</gene>
<dbReference type="Pfam" id="PF00270">
    <property type="entry name" value="DEAD"/>
    <property type="match status" value="1"/>
</dbReference>
<evidence type="ECO:0000256" key="1">
    <source>
        <dbReference type="ARBA" id="ARBA00001966"/>
    </source>
</evidence>
<feature type="binding site" evidence="8">
    <location>
        <begin position="289"/>
        <end position="296"/>
    </location>
    <ligand>
        <name>ATP</name>
        <dbReference type="ChEBI" id="CHEBI:30616"/>
    </ligand>
</feature>
<evidence type="ECO:0000313" key="13">
    <source>
        <dbReference type="Proteomes" id="UP001208017"/>
    </source>
</evidence>
<dbReference type="GO" id="GO:0003678">
    <property type="term" value="F:DNA helicase activity"/>
    <property type="evidence" value="ECO:0007669"/>
    <property type="project" value="UniProtKB-EC"/>
</dbReference>
<dbReference type="CDD" id="cd06127">
    <property type="entry name" value="DEDDh"/>
    <property type="match status" value="1"/>
</dbReference>
<dbReference type="InterPro" id="IPR006054">
    <property type="entry name" value="DnaQ"/>
</dbReference>
<dbReference type="GO" id="GO:0016787">
    <property type="term" value="F:hydrolase activity"/>
    <property type="evidence" value="ECO:0007669"/>
    <property type="project" value="UniProtKB-KW"/>
</dbReference>
<evidence type="ECO:0000259" key="10">
    <source>
        <dbReference type="PROSITE" id="PS51192"/>
    </source>
</evidence>
<dbReference type="InterPro" id="IPR036397">
    <property type="entry name" value="RNaseH_sf"/>
</dbReference>
<dbReference type="HAMAP" id="MF_02206">
    <property type="entry name" value="DinG_exonucl"/>
    <property type="match status" value="1"/>
</dbReference>
<keyword evidence="2 8" id="KW-0540">Nuclease</keyword>
<keyword evidence="5 8" id="KW-0269">Exonuclease</keyword>
<evidence type="ECO:0000256" key="7">
    <source>
        <dbReference type="ARBA" id="ARBA00048954"/>
    </source>
</evidence>
<keyword evidence="13" id="KW-1185">Reference proteome</keyword>
<dbReference type="Gene3D" id="3.40.50.300">
    <property type="entry name" value="P-loop containing nucleotide triphosphate hydrolases"/>
    <property type="match status" value="2"/>
</dbReference>
<dbReference type="InterPro" id="IPR012337">
    <property type="entry name" value="RNaseH-like_sf"/>
</dbReference>
<dbReference type="PANTHER" id="PTHR11472:SF34">
    <property type="entry name" value="REGULATOR OF TELOMERE ELONGATION HELICASE 1"/>
    <property type="match status" value="1"/>
</dbReference>
<dbReference type="EC" id="3.1.-.-" evidence="8 9"/>
<evidence type="ECO:0000256" key="5">
    <source>
        <dbReference type="ARBA" id="ARBA00022839"/>
    </source>
</evidence>
<evidence type="ECO:0000256" key="4">
    <source>
        <dbReference type="ARBA" id="ARBA00022801"/>
    </source>
</evidence>
<sequence length="962" mass="108442">MSETYVVFDLETTGLQPTTDRIIEIGAVRVENGQITDTFQSLIDPGVPLPPLIKDLTGLTDEQLKEAPVIDDVIGEFLRFIGDSVLVAHNAEFDLRFLNEALEEGGYLAFAGEVIDTLSLAQILWPRQASYALEALTRHHGIVHDSAHRAMHDATATAEVLKLLLAKAEEMPFLILQQIHALTEYGDWPLRHFFRRLAEGSTKLMQLDEPEGCVTIDRLMHRPVPVTIKENETGGTLDGFEIEEVAGVLAKGGPMSDLMSGYEERPEQMQMLRAVAEAFDEGKHLIVEAGTGTGKSLAYLIPAVYYAKAKGQRVVVATHTINLQEQLRERDIPLLEQVMPFPFDISVFKGRANYLCMRKVATQINHQGWIADNHEITFFVRMLTWLLETDGGDREELTLAGPQGDHWGKVASGADSCINKACPWFRNCYYHRARSGAQHADVLITNHSLVLTDVKTDHNVLPGYDYLVIDEAHHMEDEATKHLGSEVSYLQMYGALNRLLRDKNKGLLFQLLQAVDGLQGDEATAYGDLRDVLERLMEQIGEVRESNEDVFRQLHDFILKHATGMDSGRVTMRLKPDAMENEKMAEAWTGVASACENLQSEVQTMRKLAGKMEEYAEELMRDEIYAGLITDINGQVKEIDQGWMDLASFMRSVGSETSVLWLEADERASRPIVFLYSAPIDVGPLLHTHLFSKKESVVLASATLTINQDFKYAIHQLGLYESQEMGRLLSLQVDSPFHYKNQALLCVPTDSLPVKGVPEDQFTTSFAESLTNLARVSQGRMLVLFTSHRMLRETYHKIKPQLAEHGITVLGQGVDSTSRHRLVTEFQRHDRAVLFGASSFWEGVDIPGDDLTLLVIARLPFWPPNQPIVEARTEKLEGEGRNAFMEYSVPQAIIRFKQGFGRLIRTKRDRGAIVVYDRRITETRYGRHFIKSLPDPWTYQGTEREVLRTVYNWLKSPLPAKE</sequence>
<dbReference type="InterPro" id="IPR006555">
    <property type="entry name" value="ATP-dep_Helicase_C"/>
</dbReference>
<dbReference type="SMART" id="SM00479">
    <property type="entry name" value="EXOIII"/>
    <property type="match status" value="1"/>
</dbReference>
<dbReference type="EMBL" id="JAPMLT010000001">
    <property type="protein sequence ID" value="MCX7568697.1"/>
    <property type="molecule type" value="Genomic_DNA"/>
</dbReference>
<evidence type="ECO:0000256" key="8">
    <source>
        <dbReference type="HAMAP-Rule" id="MF_02206"/>
    </source>
</evidence>
<comment type="function">
    <text evidence="8 9">3'-5' exonuclease.</text>
</comment>
<protein>
    <recommendedName>
        <fullName evidence="8 9">3'-5' exonuclease DinG</fullName>
        <ecNumber evidence="8 9">3.1.-.-</ecNumber>
    </recommendedName>
</protein>
<dbReference type="Gene3D" id="3.30.420.10">
    <property type="entry name" value="Ribonuclease H-like superfamily/Ribonuclease H"/>
    <property type="match status" value="1"/>
</dbReference>
<evidence type="ECO:0000313" key="12">
    <source>
        <dbReference type="EMBL" id="MCX7568697.1"/>
    </source>
</evidence>
<dbReference type="NCBIfam" id="NF005981">
    <property type="entry name" value="PRK08074.1"/>
    <property type="match status" value="1"/>
</dbReference>
<name>A0ABT3WVJ3_9BACL</name>
<dbReference type="PANTHER" id="PTHR11472">
    <property type="entry name" value="DNA REPAIR DEAD HELICASE RAD3/XP-D SUBFAMILY MEMBER"/>
    <property type="match status" value="1"/>
</dbReference>
<organism evidence="12 13">
    <name type="scientific">Tumebacillus lacus</name>
    <dbReference type="NCBI Taxonomy" id="2995335"/>
    <lineage>
        <taxon>Bacteria</taxon>
        <taxon>Bacillati</taxon>
        <taxon>Bacillota</taxon>
        <taxon>Bacilli</taxon>
        <taxon>Bacillales</taxon>
        <taxon>Alicyclobacillaceae</taxon>
        <taxon>Tumebacillus</taxon>
    </lineage>
</organism>
<dbReference type="PROSITE" id="PS51193">
    <property type="entry name" value="HELICASE_ATP_BIND_2"/>
    <property type="match status" value="1"/>
</dbReference>
<dbReference type="NCBIfam" id="TIGR01407">
    <property type="entry name" value="dinG_rel"/>
    <property type="match status" value="1"/>
</dbReference>
<dbReference type="RefSeq" id="WP_267149937.1">
    <property type="nucleotide sequence ID" value="NZ_JAPMLT010000001.1"/>
</dbReference>
<feature type="domain" description="Helicase ATP-binding" evidence="11">
    <location>
        <begin position="254"/>
        <end position="516"/>
    </location>
</feature>
<keyword evidence="3 8" id="KW-0547">Nucleotide-binding</keyword>
<comment type="catalytic activity">
    <reaction evidence="7">
        <text>ATP + H2O = ADP + phosphate + H(+)</text>
        <dbReference type="Rhea" id="RHEA:13065"/>
        <dbReference type="ChEBI" id="CHEBI:15377"/>
        <dbReference type="ChEBI" id="CHEBI:15378"/>
        <dbReference type="ChEBI" id="CHEBI:30616"/>
        <dbReference type="ChEBI" id="CHEBI:43474"/>
        <dbReference type="ChEBI" id="CHEBI:456216"/>
        <dbReference type="EC" id="5.6.2.3"/>
    </reaction>
</comment>
<comment type="cofactor">
    <cofactor evidence="1">
        <name>[4Fe-4S] cluster</name>
        <dbReference type="ChEBI" id="CHEBI:49883"/>
    </cofactor>
</comment>
<keyword evidence="4 8" id="KW-0378">Hydrolase</keyword>
<keyword evidence="12" id="KW-0347">Helicase</keyword>
<evidence type="ECO:0000256" key="2">
    <source>
        <dbReference type="ARBA" id="ARBA00022722"/>
    </source>
</evidence>
<evidence type="ECO:0000256" key="6">
    <source>
        <dbReference type="ARBA" id="ARBA00022840"/>
    </source>
</evidence>
<feature type="domain" description="Helicase ATP-binding" evidence="10">
    <location>
        <begin position="276"/>
        <end position="509"/>
    </location>
</feature>